<comment type="caution">
    <text evidence="2">The sequence shown here is derived from an EMBL/GenBank/DDBJ whole genome shotgun (WGS) entry which is preliminary data.</text>
</comment>
<evidence type="ECO:0000313" key="3">
    <source>
        <dbReference type="Proteomes" id="UP001201812"/>
    </source>
</evidence>
<protein>
    <submittedName>
        <fullName evidence="2">Uncharacterized protein</fullName>
    </submittedName>
</protein>
<evidence type="ECO:0000313" key="2">
    <source>
        <dbReference type="EMBL" id="KAI1698912.1"/>
    </source>
</evidence>
<keyword evidence="3" id="KW-1185">Reference proteome</keyword>
<gene>
    <name evidence="2" type="ORF">DdX_17633</name>
</gene>
<sequence>MLANGHRNIHFTVIFAIYSSLFLIFPIYARPRSEILNRYQIRNDTVTIAADRVRPRRILDPFSVMLDYDPRFYHYQPLYYYTSGDKGQRQRWSGFDLAASESVLFNVTVFERQLEIFLSRSPFYPPPERQFNASTQGFFSGTVLNHIPPTVSSNQDIPSVLGTFTDDGVFFGDVSLPDDSSFHFMPTKGDALLDGKAFHSIVYREKDVRPGWGPWDWKDCAPEICSRSELECFCPLPFSIYMFDCLVYYPDD</sequence>
<dbReference type="AlphaFoldDB" id="A0AAD4ML22"/>
<feature type="transmembrane region" description="Helical" evidence="1">
    <location>
        <begin position="12"/>
        <end position="29"/>
    </location>
</feature>
<name>A0AAD4ML22_9BILA</name>
<organism evidence="2 3">
    <name type="scientific">Ditylenchus destructor</name>
    <dbReference type="NCBI Taxonomy" id="166010"/>
    <lineage>
        <taxon>Eukaryota</taxon>
        <taxon>Metazoa</taxon>
        <taxon>Ecdysozoa</taxon>
        <taxon>Nematoda</taxon>
        <taxon>Chromadorea</taxon>
        <taxon>Rhabditida</taxon>
        <taxon>Tylenchina</taxon>
        <taxon>Tylenchomorpha</taxon>
        <taxon>Sphaerularioidea</taxon>
        <taxon>Anguinidae</taxon>
        <taxon>Anguininae</taxon>
        <taxon>Ditylenchus</taxon>
    </lineage>
</organism>
<keyword evidence="1" id="KW-0472">Membrane</keyword>
<dbReference type="EMBL" id="JAKKPZ010000199">
    <property type="protein sequence ID" value="KAI1698912.1"/>
    <property type="molecule type" value="Genomic_DNA"/>
</dbReference>
<reference evidence="2" key="1">
    <citation type="submission" date="2022-01" db="EMBL/GenBank/DDBJ databases">
        <title>Genome Sequence Resource for Two Populations of Ditylenchus destructor, the Migratory Endoparasitic Phytonematode.</title>
        <authorList>
            <person name="Zhang H."/>
            <person name="Lin R."/>
            <person name="Xie B."/>
        </authorList>
    </citation>
    <scope>NUCLEOTIDE SEQUENCE</scope>
    <source>
        <strain evidence="2">BazhouSP</strain>
    </source>
</reference>
<accession>A0AAD4ML22</accession>
<proteinExistence type="predicted"/>
<dbReference type="Proteomes" id="UP001201812">
    <property type="component" value="Unassembled WGS sequence"/>
</dbReference>
<keyword evidence="1" id="KW-0812">Transmembrane</keyword>
<evidence type="ECO:0000256" key="1">
    <source>
        <dbReference type="SAM" id="Phobius"/>
    </source>
</evidence>
<keyword evidence="1" id="KW-1133">Transmembrane helix</keyword>